<keyword evidence="4" id="KW-1003">Cell membrane</keyword>
<dbReference type="InterPro" id="IPR003593">
    <property type="entry name" value="AAA+_ATPase"/>
</dbReference>
<dbReference type="OrthoDB" id="9814623at2"/>
<dbReference type="GO" id="GO:0015833">
    <property type="term" value="P:peptide transport"/>
    <property type="evidence" value="ECO:0007669"/>
    <property type="project" value="InterPro"/>
</dbReference>
<evidence type="ECO:0000256" key="4">
    <source>
        <dbReference type="ARBA" id="ARBA00022475"/>
    </source>
</evidence>
<evidence type="ECO:0000256" key="1">
    <source>
        <dbReference type="ARBA" id="ARBA00004202"/>
    </source>
</evidence>
<dbReference type="InterPro" id="IPR050388">
    <property type="entry name" value="ABC_Ni/Peptide_Import"/>
</dbReference>
<dbReference type="GO" id="GO:0005886">
    <property type="term" value="C:plasma membrane"/>
    <property type="evidence" value="ECO:0007669"/>
    <property type="project" value="UniProtKB-SubCell"/>
</dbReference>
<protein>
    <submittedName>
        <fullName evidence="9">Oligopeptide/dipeptide ABC transporter ATP-binding protein</fullName>
    </submittedName>
</protein>
<dbReference type="SMART" id="SM00382">
    <property type="entry name" value="AAA"/>
    <property type="match status" value="1"/>
</dbReference>
<dbReference type="EMBL" id="QLMJ01000019">
    <property type="protein sequence ID" value="RAK28766.1"/>
    <property type="molecule type" value="Genomic_DNA"/>
</dbReference>
<dbReference type="Pfam" id="PF00005">
    <property type="entry name" value="ABC_tran"/>
    <property type="match status" value="1"/>
</dbReference>
<reference evidence="9 10" key="1">
    <citation type="submission" date="2018-06" db="EMBL/GenBank/DDBJ databases">
        <title>Genomic Encyclopedia of Type Strains, Phase III (KMG-III): the genomes of soil and plant-associated and newly described type strains.</title>
        <authorList>
            <person name="Whitman W."/>
        </authorList>
    </citation>
    <scope>NUCLEOTIDE SEQUENCE [LARGE SCALE GENOMIC DNA]</scope>
    <source>
        <strain evidence="9 10">CGMCC 4.7090</strain>
    </source>
</reference>
<comment type="caution">
    <text evidence="9">The sequence shown here is derived from an EMBL/GenBank/DDBJ whole genome shotgun (WGS) entry which is preliminary data.</text>
</comment>
<accession>A0A327Z3I4</accession>
<evidence type="ECO:0000313" key="10">
    <source>
        <dbReference type="Proteomes" id="UP000249341"/>
    </source>
</evidence>
<dbReference type="RefSeq" id="WP_111653219.1">
    <property type="nucleotide sequence ID" value="NZ_JACHWI010000006.1"/>
</dbReference>
<comment type="subcellular location">
    <subcellularLocation>
        <location evidence="1">Cell membrane</location>
        <topology evidence="1">Peripheral membrane protein</topology>
    </subcellularLocation>
</comment>
<keyword evidence="3" id="KW-0813">Transport</keyword>
<evidence type="ECO:0000259" key="8">
    <source>
        <dbReference type="PROSITE" id="PS50893"/>
    </source>
</evidence>
<evidence type="ECO:0000256" key="6">
    <source>
        <dbReference type="ARBA" id="ARBA00022840"/>
    </source>
</evidence>
<evidence type="ECO:0000313" key="9">
    <source>
        <dbReference type="EMBL" id="RAK28766.1"/>
    </source>
</evidence>
<keyword evidence="6 9" id="KW-0067">ATP-binding</keyword>
<gene>
    <name evidence="9" type="ORF">B0I29_119103</name>
</gene>
<organism evidence="9 10">
    <name type="scientific">Actinoplanes lutulentus</name>
    <dbReference type="NCBI Taxonomy" id="1287878"/>
    <lineage>
        <taxon>Bacteria</taxon>
        <taxon>Bacillati</taxon>
        <taxon>Actinomycetota</taxon>
        <taxon>Actinomycetes</taxon>
        <taxon>Micromonosporales</taxon>
        <taxon>Micromonosporaceae</taxon>
        <taxon>Actinoplanes</taxon>
    </lineage>
</organism>
<dbReference type="PROSITE" id="PS50893">
    <property type="entry name" value="ABC_TRANSPORTER_2"/>
    <property type="match status" value="1"/>
</dbReference>
<dbReference type="PANTHER" id="PTHR43297:SF2">
    <property type="entry name" value="DIPEPTIDE TRANSPORT ATP-BINDING PROTEIN DPPD"/>
    <property type="match status" value="1"/>
</dbReference>
<dbReference type="InterPro" id="IPR027417">
    <property type="entry name" value="P-loop_NTPase"/>
</dbReference>
<evidence type="ECO:0000256" key="5">
    <source>
        <dbReference type="ARBA" id="ARBA00022741"/>
    </source>
</evidence>
<dbReference type="CDD" id="cd03257">
    <property type="entry name" value="ABC_NikE_OppD_transporters"/>
    <property type="match status" value="1"/>
</dbReference>
<dbReference type="InterPro" id="IPR013563">
    <property type="entry name" value="Oligopep_ABC_C"/>
</dbReference>
<feature type="domain" description="ABC transporter" evidence="8">
    <location>
        <begin position="4"/>
        <end position="248"/>
    </location>
</feature>
<dbReference type="GO" id="GO:0016887">
    <property type="term" value="F:ATP hydrolysis activity"/>
    <property type="evidence" value="ECO:0007669"/>
    <property type="project" value="InterPro"/>
</dbReference>
<dbReference type="GO" id="GO:0005524">
    <property type="term" value="F:ATP binding"/>
    <property type="evidence" value="ECO:0007669"/>
    <property type="project" value="UniProtKB-KW"/>
</dbReference>
<evidence type="ECO:0000256" key="7">
    <source>
        <dbReference type="ARBA" id="ARBA00023136"/>
    </source>
</evidence>
<proteinExistence type="inferred from homology"/>
<dbReference type="NCBIfam" id="TIGR01727">
    <property type="entry name" value="oligo_HPY"/>
    <property type="match status" value="1"/>
</dbReference>
<keyword evidence="5" id="KW-0547">Nucleotide-binding</keyword>
<dbReference type="Proteomes" id="UP000249341">
    <property type="component" value="Unassembled WGS sequence"/>
</dbReference>
<keyword evidence="7" id="KW-0472">Membrane</keyword>
<dbReference type="InterPro" id="IPR003439">
    <property type="entry name" value="ABC_transporter-like_ATP-bd"/>
</dbReference>
<comment type="similarity">
    <text evidence="2">Belongs to the ABC transporter superfamily.</text>
</comment>
<sequence length="328" mass="35551">MSLLELNDLQVDLPVSGQYRRILQGVTFSLAPGAALGLVGESGSGKSVTLKSIMRLLPVQARVRGEIVYQAQSVLTLRKRALRTLRAEHVAMVHQDPRTAINPVRTIGDFMTEGIGRGSDAWDRAASALAEVGIRDARRRFAQYPHQLSGGLLQRVMIAGSLIHHPKLVLADEPTTALDMTSQADVVAVLARLQAERHLGLVFVTHDLDLAAAVTDTLAVMYAGVIVEYGPTARIQDRPLHPYTAALLASRPRLDRRTRLQTIPGRPVAAYETGTGCVFATRCPLATDRCRTERPALADHGGRLAACHRVGDSEFDDAVVRARKAATP</sequence>
<name>A0A327Z3I4_9ACTN</name>
<dbReference type="SUPFAM" id="SSF52540">
    <property type="entry name" value="P-loop containing nucleoside triphosphate hydrolases"/>
    <property type="match status" value="1"/>
</dbReference>
<dbReference type="PANTHER" id="PTHR43297">
    <property type="entry name" value="OLIGOPEPTIDE TRANSPORT ATP-BINDING PROTEIN APPD"/>
    <property type="match status" value="1"/>
</dbReference>
<dbReference type="Gene3D" id="3.40.50.300">
    <property type="entry name" value="P-loop containing nucleotide triphosphate hydrolases"/>
    <property type="match status" value="1"/>
</dbReference>
<evidence type="ECO:0000256" key="2">
    <source>
        <dbReference type="ARBA" id="ARBA00005417"/>
    </source>
</evidence>
<keyword evidence="10" id="KW-1185">Reference proteome</keyword>
<dbReference type="Pfam" id="PF08352">
    <property type="entry name" value="oligo_HPY"/>
    <property type="match status" value="1"/>
</dbReference>
<dbReference type="FunFam" id="3.40.50.300:FF:000016">
    <property type="entry name" value="Oligopeptide ABC transporter ATP-binding component"/>
    <property type="match status" value="1"/>
</dbReference>
<dbReference type="AlphaFoldDB" id="A0A327Z3I4"/>
<evidence type="ECO:0000256" key="3">
    <source>
        <dbReference type="ARBA" id="ARBA00022448"/>
    </source>
</evidence>